<dbReference type="Proteomes" id="UP000199541">
    <property type="component" value="Unassembled WGS sequence"/>
</dbReference>
<dbReference type="PANTHER" id="PTHR32309:SF13">
    <property type="entry name" value="FERRIC ENTEROBACTIN TRANSPORT PROTEIN FEPE"/>
    <property type="match status" value="1"/>
</dbReference>
<evidence type="ECO:0000313" key="7">
    <source>
        <dbReference type="Proteomes" id="UP000634647"/>
    </source>
</evidence>
<keyword evidence="2" id="KW-0067">ATP-binding</keyword>
<organism evidence="4 7">
    <name type="scientific">Allgaiera indica</name>
    <dbReference type="NCBI Taxonomy" id="765699"/>
    <lineage>
        <taxon>Bacteria</taxon>
        <taxon>Pseudomonadati</taxon>
        <taxon>Pseudomonadota</taxon>
        <taxon>Alphaproteobacteria</taxon>
        <taxon>Rhodobacterales</taxon>
        <taxon>Paracoccaceae</taxon>
        <taxon>Allgaiera</taxon>
    </lineage>
</organism>
<dbReference type="Proteomes" id="UP000634647">
    <property type="component" value="Unassembled WGS sequence"/>
</dbReference>
<keyword evidence="6" id="KW-1185">Reference proteome</keyword>
<feature type="region of interest" description="Disordered" evidence="3">
    <location>
        <begin position="1"/>
        <end position="41"/>
    </location>
</feature>
<accession>A0AAN4ZXD1</accession>
<dbReference type="GO" id="GO:0005524">
    <property type="term" value="F:ATP binding"/>
    <property type="evidence" value="ECO:0007669"/>
    <property type="project" value="UniProtKB-KW"/>
</dbReference>
<name>A0AAN4ZXD1_9RHOB</name>
<dbReference type="RefSeq" id="WP_035841389.1">
    <property type="nucleotide sequence ID" value="NZ_BNAB01000001.1"/>
</dbReference>
<dbReference type="InterPro" id="IPR050445">
    <property type="entry name" value="Bact_polysacc_biosynth/exp"/>
</dbReference>
<dbReference type="CDD" id="cd05387">
    <property type="entry name" value="BY-kinase"/>
    <property type="match status" value="1"/>
</dbReference>
<dbReference type="GO" id="GO:0004713">
    <property type="term" value="F:protein tyrosine kinase activity"/>
    <property type="evidence" value="ECO:0007669"/>
    <property type="project" value="TreeGrafter"/>
</dbReference>
<dbReference type="GO" id="GO:0005886">
    <property type="term" value="C:plasma membrane"/>
    <property type="evidence" value="ECO:0007669"/>
    <property type="project" value="TreeGrafter"/>
</dbReference>
<evidence type="ECO:0000313" key="5">
    <source>
        <dbReference type="EMBL" id="SDW11192.1"/>
    </source>
</evidence>
<dbReference type="EMBL" id="FNOB01000001">
    <property type="protein sequence ID" value="SDW11192.1"/>
    <property type="molecule type" value="Genomic_DNA"/>
</dbReference>
<feature type="compositionally biased region" description="Basic and acidic residues" evidence="3">
    <location>
        <begin position="17"/>
        <end position="28"/>
    </location>
</feature>
<evidence type="ECO:0000313" key="6">
    <source>
        <dbReference type="Proteomes" id="UP000199541"/>
    </source>
</evidence>
<comment type="caution">
    <text evidence="4">The sequence shown here is derived from an EMBL/GenBank/DDBJ whole genome shotgun (WGS) entry which is preliminary data.</text>
</comment>
<dbReference type="AlphaFoldDB" id="A0AAN4ZXD1"/>
<dbReference type="Gene3D" id="3.40.50.300">
    <property type="entry name" value="P-loop containing nucleotide triphosphate hydrolases"/>
    <property type="match status" value="1"/>
</dbReference>
<proteinExistence type="predicted"/>
<dbReference type="Pfam" id="PF10609">
    <property type="entry name" value="ParA"/>
    <property type="match status" value="1"/>
</dbReference>
<evidence type="ECO:0000313" key="4">
    <source>
        <dbReference type="EMBL" id="GHD98551.1"/>
    </source>
</evidence>
<dbReference type="InterPro" id="IPR033756">
    <property type="entry name" value="YlxH/NBP35"/>
</dbReference>
<feature type="compositionally biased region" description="Low complexity" evidence="3">
    <location>
        <begin position="1"/>
        <end position="11"/>
    </location>
</feature>
<reference evidence="4" key="3">
    <citation type="submission" date="2023-06" db="EMBL/GenBank/DDBJ databases">
        <authorList>
            <person name="Sun Q."/>
            <person name="Zhou Y."/>
        </authorList>
    </citation>
    <scope>NUCLEOTIDE SEQUENCE</scope>
    <source>
        <strain evidence="4">CGMCC 1.10859</strain>
    </source>
</reference>
<evidence type="ECO:0000256" key="3">
    <source>
        <dbReference type="SAM" id="MobiDB-lite"/>
    </source>
</evidence>
<reference evidence="5 6" key="2">
    <citation type="submission" date="2016-10" db="EMBL/GenBank/DDBJ databases">
        <authorList>
            <person name="Varghese N."/>
            <person name="Submissions S."/>
        </authorList>
    </citation>
    <scope>NUCLEOTIDE SEQUENCE [LARGE SCALE GENOMIC DNA]</scope>
    <source>
        <strain evidence="5 6">DSM 24802</strain>
    </source>
</reference>
<evidence type="ECO:0000256" key="2">
    <source>
        <dbReference type="ARBA" id="ARBA00022840"/>
    </source>
</evidence>
<dbReference type="EMBL" id="BNAB01000001">
    <property type="protein sequence ID" value="GHD98551.1"/>
    <property type="molecule type" value="Genomic_DNA"/>
</dbReference>
<evidence type="ECO:0000256" key="1">
    <source>
        <dbReference type="ARBA" id="ARBA00022741"/>
    </source>
</evidence>
<sequence>MERLEAAMAKARAARKATKDGEAPDHRPRQAPQPDSGRPIKDVRPEALWTALHEIPIGNALARKMRLSALMGSEFAAPYDILRTRVLRQMRAEGWKRLAVTSPNKACGKTTVSLNLALAMARQADLRVMLLDFDLRRPSLARLLGQQAGSHDLAALLAGTRDFSEHAVRFGPNLAIGLNRRPVPHSAETLLGSSTASTLDDIESRFKPDVIIFDTAPMMGNDDNLAFLGQVDCALLVAAADSTSARQVDSSERDLSGLTNVLGTVMNKCRYLDEHDGYGGEYY</sequence>
<dbReference type="SUPFAM" id="SSF52540">
    <property type="entry name" value="P-loop containing nucleoside triphosphate hydrolases"/>
    <property type="match status" value="1"/>
</dbReference>
<keyword evidence="1" id="KW-0547">Nucleotide-binding</keyword>
<reference evidence="4" key="1">
    <citation type="journal article" date="2014" name="Int. J. Syst. Evol. Microbiol.">
        <title>Complete genome sequence of Corynebacterium casei LMG S-19264T (=DSM 44701T), isolated from a smear-ripened cheese.</title>
        <authorList>
            <consortium name="US DOE Joint Genome Institute (JGI-PGF)"/>
            <person name="Walter F."/>
            <person name="Albersmeier A."/>
            <person name="Kalinowski J."/>
            <person name="Ruckert C."/>
        </authorList>
    </citation>
    <scope>NUCLEOTIDE SEQUENCE</scope>
    <source>
        <strain evidence="4">CGMCC 1.10859</strain>
    </source>
</reference>
<dbReference type="InterPro" id="IPR005702">
    <property type="entry name" value="Wzc-like_C"/>
</dbReference>
<protein>
    <submittedName>
        <fullName evidence="5">Chromosome partitioning ATPase, Mrp family, contains Fe-S cluster</fullName>
    </submittedName>
</protein>
<dbReference type="PANTHER" id="PTHR32309">
    <property type="entry name" value="TYROSINE-PROTEIN KINASE"/>
    <property type="match status" value="1"/>
</dbReference>
<gene>
    <name evidence="4" type="ORF">GCM10008024_02520</name>
    <name evidence="5" type="ORF">SAMN05444006_101295</name>
</gene>
<dbReference type="InterPro" id="IPR027417">
    <property type="entry name" value="P-loop_NTPase"/>
</dbReference>